<dbReference type="SMART" id="SM00052">
    <property type="entry name" value="EAL"/>
    <property type="match status" value="1"/>
</dbReference>
<gene>
    <name evidence="2" type="ORF">Cci01nite_71580</name>
</gene>
<organism evidence="2 3">
    <name type="scientific">Catellatospora citrea</name>
    <dbReference type="NCBI Taxonomy" id="53366"/>
    <lineage>
        <taxon>Bacteria</taxon>
        <taxon>Bacillati</taxon>
        <taxon>Actinomycetota</taxon>
        <taxon>Actinomycetes</taxon>
        <taxon>Micromonosporales</taxon>
        <taxon>Micromonosporaceae</taxon>
        <taxon>Catellatospora</taxon>
    </lineage>
</organism>
<evidence type="ECO:0000313" key="3">
    <source>
        <dbReference type="Proteomes" id="UP000659904"/>
    </source>
</evidence>
<comment type="caution">
    <text evidence="2">The sequence shown here is derived from an EMBL/GenBank/DDBJ whole genome shotgun (WGS) entry which is preliminary data.</text>
</comment>
<dbReference type="PANTHER" id="PTHR33121:SF76">
    <property type="entry name" value="SIGNALING PROTEIN"/>
    <property type="match status" value="1"/>
</dbReference>
<dbReference type="PANTHER" id="PTHR33121">
    <property type="entry name" value="CYCLIC DI-GMP PHOSPHODIESTERASE PDEF"/>
    <property type="match status" value="1"/>
</dbReference>
<sequence length="420" mass="45148">MAVEPPAGDDFDAVLAARAITVVFQPIVSLDDQRPVGFEALARGPEKSRLFAPDTLFTEAERHDAVTELGWVCATAACAAAFEASLHNAPLFINMDPAMFSTSCPPDLLPVYERALRELNLVLEITERIVENPAALLRSVVTARQAHNRIALDDIGVNPTSISLISVLAPDVIKLDRALTQAPTPSWERTYVINAVLSEAQLTGAAVLCEGIETPEHLQTARAMGATLGQGWLFGRAGPLPHSVDLSAKPLPRVTPYPQAARTPFEAVRDRARMSQMGLPMLASMSAMLEDVALRTDATHLLFATIPATALFDDETRLTHTRIAEHGVAVAVFGPQVPSFYVAGVHAVTLAQDDPAADERSVIAVGSYFAAALIARPSESVHPDAADPQLYDVVLTYDRKLVIEALHTLIDRVPPLISGQ</sequence>
<protein>
    <recommendedName>
        <fullName evidence="1">EAL domain-containing protein</fullName>
    </recommendedName>
</protein>
<name>A0A8J3KUB3_9ACTN</name>
<dbReference type="EMBL" id="BONH01000047">
    <property type="protein sequence ID" value="GIG02065.1"/>
    <property type="molecule type" value="Genomic_DNA"/>
</dbReference>
<dbReference type="CDD" id="cd01948">
    <property type="entry name" value="EAL"/>
    <property type="match status" value="1"/>
</dbReference>
<dbReference type="AlphaFoldDB" id="A0A8J3KUB3"/>
<accession>A0A8J3KUB3</accession>
<dbReference type="PROSITE" id="PS50883">
    <property type="entry name" value="EAL"/>
    <property type="match status" value="1"/>
</dbReference>
<keyword evidence="3" id="KW-1185">Reference proteome</keyword>
<dbReference type="GO" id="GO:0071111">
    <property type="term" value="F:cyclic-guanylate-specific phosphodiesterase activity"/>
    <property type="evidence" value="ECO:0007669"/>
    <property type="project" value="InterPro"/>
</dbReference>
<dbReference type="Gene3D" id="3.20.20.450">
    <property type="entry name" value="EAL domain"/>
    <property type="match status" value="1"/>
</dbReference>
<dbReference type="RefSeq" id="WP_120316803.1">
    <property type="nucleotide sequence ID" value="NZ_BONH01000047.1"/>
</dbReference>
<dbReference type="InterPro" id="IPR050706">
    <property type="entry name" value="Cyclic-di-GMP_PDE-like"/>
</dbReference>
<evidence type="ECO:0000259" key="1">
    <source>
        <dbReference type="PROSITE" id="PS50883"/>
    </source>
</evidence>
<evidence type="ECO:0000313" key="2">
    <source>
        <dbReference type="EMBL" id="GIG02065.1"/>
    </source>
</evidence>
<proteinExistence type="predicted"/>
<dbReference type="InterPro" id="IPR035919">
    <property type="entry name" value="EAL_sf"/>
</dbReference>
<dbReference type="Pfam" id="PF00563">
    <property type="entry name" value="EAL"/>
    <property type="match status" value="1"/>
</dbReference>
<reference evidence="2 3" key="1">
    <citation type="submission" date="2021-01" db="EMBL/GenBank/DDBJ databases">
        <title>Whole genome shotgun sequence of Catellatospora citrea NBRC 14495.</title>
        <authorList>
            <person name="Komaki H."/>
            <person name="Tamura T."/>
        </authorList>
    </citation>
    <scope>NUCLEOTIDE SEQUENCE [LARGE SCALE GENOMIC DNA]</scope>
    <source>
        <strain evidence="2 3">NBRC 14495</strain>
    </source>
</reference>
<dbReference type="SUPFAM" id="SSF141868">
    <property type="entry name" value="EAL domain-like"/>
    <property type="match status" value="1"/>
</dbReference>
<dbReference type="Proteomes" id="UP000659904">
    <property type="component" value="Unassembled WGS sequence"/>
</dbReference>
<feature type="domain" description="EAL" evidence="1">
    <location>
        <begin position="4"/>
        <end position="251"/>
    </location>
</feature>
<dbReference type="InterPro" id="IPR001633">
    <property type="entry name" value="EAL_dom"/>
</dbReference>